<dbReference type="OrthoDB" id="213410at2157"/>
<sequence>MGRFRTREGWCVVEHGEIRLESLGVRERVGRGLKNAKRSHERRYERGVLRFVGVVLLGALSVGQLVYRALFGDWRLLLLGVGIVVVVFGMAYAVHVLRRFVRRRFRGYTDDRTIPLRAVASVEPRQKRPLRAPHIVVRYREYGDAKKRRIGVCTRTPLAADEFETAKALLLDDHDLPITPA</sequence>
<feature type="transmembrane region" description="Helical" evidence="1">
    <location>
        <begin position="76"/>
        <end position="97"/>
    </location>
</feature>
<accession>M0M8P1</accession>
<keyword evidence="1" id="KW-0472">Membrane</keyword>
<reference evidence="2 3" key="1">
    <citation type="journal article" date="2014" name="PLoS Genet.">
        <title>Phylogenetically driven sequencing of extremely halophilic archaea reveals strategies for static and dynamic osmo-response.</title>
        <authorList>
            <person name="Becker E.A."/>
            <person name="Seitzer P.M."/>
            <person name="Tritt A."/>
            <person name="Larsen D."/>
            <person name="Krusor M."/>
            <person name="Yao A.I."/>
            <person name="Wu D."/>
            <person name="Madern D."/>
            <person name="Eisen J.A."/>
            <person name="Darling A.E."/>
            <person name="Facciotti M.T."/>
        </authorList>
    </citation>
    <scope>NUCLEOTIDE SEQUENCE [LARGE SCALE GENOMIC DNA]</scope>
    <source>
        <strain evidence="2 3">100A6</strain>
    </source>
</reference>
<dbReference type="PATRIC" id="fig|1132509.6.peg.729"/>
<comment type="caution">
    <text evidence="2">The sequence shown here is derived from an EMBL/GenBank/DDBJ whole genome shotgun (WGS) entry which is preliminary data.</text>
</comment>
<dbReference type="Proteomes" id="UP000011566">
    <property type="component" value="Unassembled WGS sequence"/>
</dbReference>
<dbReference type="EMBL" id="AOMB01000008">
    <property type="protein sequence ID" value="EMA40974.1"/>
    <property type="molecule type" value="Genomic_DNA"/>
</dbReference>
<evidence type="ECO:0000256" key="1">
    <source>
        <dbReference type="SAM" id="Phobius"/>
    </source>
</evidence>
<evidence type="ECO:0000313" key="3">
    <source>
        <dbReference type="Proteomes" id="UP000011566"/>
    </source>
</evidence>
<protein>
    <submittedName>
        <fullName evidence="2">Uncharacterized protein</fullName>
    </submittedName>
</protein>
<keyword evidence="1" id="KW-1133">Transmembrane helix</keyword>
<dbReference type="AlphaFoldDB" id="M0M8P1"/>
<proteinExistence type="predicted"/>
<feature type="transmembrane region" description="Helical" evidence="1">
    <location>
        <begin position="47"/>
        <end position="70"/>
    </location>
</feature>
<name>M0M8P1_9EURY</name>
<evidence type="ECO:0000313" key="2">
    <source>
        <dbReference type="EMBL" id="EMA40974.1"/>
    </source>
</evidence>
<keyword evidence="1" id="KW-0812">Transmembrane</keyword>
<gene>
    <name evidence="2" type="ORF">C447_03084</name>
</gene>
<dbReference type="RefSeq" id="WP_007690769.1">
    <property type="nucleotide sequence ID" value="NZ_AJRK01000063.1"/>
</dbReference>
<keyword evidence="3" id="KW-1185">Reference proteome</keyword>
<organism evidence="2 3">
    <name type="scientific">Halococcus hamelinensis 100A6</name>
    <dbReference type="NCBI Taxonomy" id="1132509"/>
    <lineage>
        <taxon>Archaea</taxon>
        <taxon>Methanobacteriati</taxon>
        <taxon>Methanobacteriota</taxon>
        <taxon>Stenosarchaea group</taxon>
        <taxon>Halobacteria</taxon>
        <taxon>Halobacteriales</taxon>
        <taxon>Halococcaceae</taxon>
        <taxon>Halococcus</taxon>
    </lineage>
</organism>